<evidence type="ECO:0000313" key="2">
    <source>
        <dbReference type="EMBL" id="GBE92912.1"/>
    </source>
</evidence>
<protein>
    <submittedName>
        <fullName evidence="2">Acetyltransferase</fullName>
    </submittedName>
</protein>
<organism evidence="2 3">
    <name type="scientific">Nostoc cycadae WK-1</name>
    <dbReference type="NCBI Taxonomy" id="1861711"/>
    <lineage>
        <taxon>Bacteria</taxon>
        <taxon>Bacillati</taxon>
        <taxon>Cyanobacteriota</taxon>
        <taxon>Cyanophyceae</taxon>
        <taxon>Nostocales</taxon>
        <taxon>Nostocaceae</taxon>
        <taxon>Nostoc</taxon>
    </lineage>
</organism>
<dbReference type="GO" id="GO:0016747">
    <property type="term" value="F:acyltransferase activity, transferring groups other than amino-acyl groups"/>
    <property type="evidence" value="ECO:0007669"/>
    <property type="project" value="InterPro"/>
</dbReference>
<keyword evidence="2" id="KW-0808">Transferase</keyword>
<sequence length="146" mass="16776">MQMTKMTHLKITVDDQPDAKDIHTVISHLVEYNNSQTQPDVNKPLAIWVRDTDSTIVAGLIGKTNWEWLYISHLWVSETLRGQGYGSKMILEAEKVAKQRGCGHAYLDTFSFQALGFYQRLGYQIFGVLEDFPPGHQRYFLSKKLL</sequence>
<dbReference type="AlphaFoldDB" id="A0A2H6LI59"/>
<dbReference type="InterPro" id="IPR016181">
    <property type="entry name" value="Acyl_CoA_acyltransferase"/>
</dbReference>
<dbReference type="SUPFAM" id="SSF55729">
    <property type="entry name" value="Acyl-CoA N-acyltransferases (Nat)"/>
    <property type="match status" value="1"/>
</dbReference>
<dbReference type="CDD" id="cd04301">
    <property type="entry name" value="NAT_SF"/>
    <property type="match status" value="1"/>
</dbReference>
<evidence type="ECO:0000313" key="3">
    <source>
        <dbReference type="Proteomes" id="UP000236527"/>
    </source>
</evidence>
<evidence type="ECO:0000259" key="1">
    <source>
        <dbReference type="PROSITE" id="PS51186"/>
    </source>
</evidence>
<comment type="caution">
    <text evidence="2">The sequence shown here is derived from an EMBL/GenBank/DDBJ whole genome shotgun (WGS) entry which is preliminary data.</text>
</comment>
<name>A0A2H6LI59_9NOSO</name>
<accession>A0A2H6LI59</accession>
<dbReference type="Pfam" id="PF00583">
    <property type="entry name" value="Acetyltransf_1"/>
    <property type="match status" value="1"/>
</dbReference>
<dbReference type="InterPro" id="IPR000182">
    <property type="entry name" value="GNAT_dom"/>
</dbReference>
<feature type="domain" description="N-acetyltransferase" evidence="1">
    <location>
        <begin position="6"/>
        <end position="146"/>
    </location>
</feature>
<dbReference type="PROSITE" id="PS51186">
    <property type="entry name" value="GNAT"/>
    <property type="match status" value="1"/>
</dbReference>
<keyword evidence="3" id="KW-1185">Reference proteome</keyword>
<dbReference type="EMBL" id="BDGE01000042">
    <property type="protein sequence ID" value="GBE92912.1"/>
    <property type="molecule type" value="Genomic_DNA"/>
</dbReference>
<dbReference type="Gene3D" id="3.40.630.30">
    <property type="match status" value="1"/>
</dbReference>
<reference evidence="3" key="1">
    <citation type="journal article" date="2018" name="Genome Announc.">
        <title>Draft Genome Sequence of the Nitrogen-Fixing and Hormogonia-Inducing Cyanobacterium Nostoc cycadae Strain WK-1, Isolated from the Coralloid Roots of Cycas revoluta.</title>
        <authorList>
            <person name="Kanesaki Y."/>
            <person name="Hirose M."/>
            <person name="Hirose Y."/>
            <person name="Fujisawa T."/>
            <person name="Nakamura Y."/>
            <person name="Watanabe S."/>
            <person name="Matsunaga S."/>
            <person name="Uchida H."/>
            <person name="Murakami A."/>
        </authorList>
    </citation>
    <scope>NUCLEOTIDE SEQUENCE [LARGE SCALE GENOMIC DNA]</scope>
    <source>
        <strain evidence="3">WK-1</strain>
    </source>
</reference>
<dbReference type="Proteomes" id="UP000236527">
    <property type="component" value="Unassembled WGS sequence"/>
</dbReference>
<proteinExistence type="predicted"/>
<gene>
    <name evidence="2" type="ORF">NCWK1_2671</name>
</gene>